<keyword evidence="2" id="KW-0540">Nuclease</keyword>
<feature type="domain" description="Endonuclease/exonuclease/phosphatase" evidence="1">
    <location>
        <begin position="54"/>
        <end position="250"/>
    </location>
</feature>
<dbReference type="SUPFAM" id="SSF56219">
    <property type="entry name" value="DNase I-like"/>
    <property type="match status" value="1"/>
</dbReference>
<comment type="caution">
    <text evidence="2">The sequence shown here is derived from an EMBL/GenBank/DDBJ whole genome shotgun (WGS) entry which is preliminary data.</text>
</comment>
<keyword evidence="2" id="KW-0378">Hydrolase</keyword>
<keyword evidence="4" id="KW-1185">Reference proteome</keyword>
<dbReference type="Pfam" id="PF03372">
    <property type="entry name" value="Exo_endo_phos"/>
    <property type="match status" value="1"/>
</dbReference>
<dbReference type="EMBL" id="JAGQFT020000008">
    <property type="protein sequence ID" value="MBS7458036.1"/>
    <property type="molecule type" value="Genomic_DNA"/>
</dbReference>
<dbReference type="EMBL" id="JAGQFT010000031">
    <property type="protein sequence ID" value="MBR0562009.1"/>
    <property type="molecule type" value="Genomic_DNA"/>
</dbReference>
<dbReference type="InterPro" id="IPR005135">
    <property type="entry name" value="Endo/exonuclease/phosphatase"/>
</dbReference>
<dbReference type="Proteomes" id="UP000675747">
    <property type="component" value="Unassembled WGS sequence"/>
</dbReference>
<dbReference type="PANTHER" id="PTHR14859:SF15">
    <property type="entry name" value="ENDONUCLEASE_EXONUCLEASE_PHOSPHATASE DOMAIN-CONTAINING PROTEIN"/>
    <property type="match status" value="1"/>
</dbReference>
<evidence type="ECO:0000313" key="3">
    <source>
        <dbReference type="EMBL" id="MBS7458036.1"/>
    </source>
</evidence>
<proteinExistence type="predicted"/>
<dbReference type="GO" id="GO:0016020">
    <property type="term" value="C:membrane"/>
    <property type="evidence" value="ECO:0007669"/>
    <property type="project" value="GOC"/>
</dbReference>
<dbReference type="InterPro" id="IPR051916">
    <property type="entry name" value="GPI-anchor_lipid_remodeler"/>
</dbReference>
<gene>
    <name evidence="3" type="ORF">KB893_012930</name>
    <name evidence="2" type="ORF">KB893_05710</name>
</gene>
<reference evidence="2" key="2">
    <citation type="submission" date="2021-04" db="EMBL/GenBank/DDBJ databases">
        <authorList>
            <person name="Karlyshev A.V."/>
        </authorList>
    </citation>
    <scope>NUCLEOTIDE SEQUENCE</scope>
    <source>
        <strain evidence="2">LMG 29479</strain>
    </source>
</reference>
<dbReference type="AlphaFoldDB" id="A0A8J7VS95"/>
<sequence length="275" mass="29389">MSSATIARVDRASSPPAATRRLSVLSANIQAGSSTQAYREYIWRSWSHVLPVGKRDNLAAIAQAVQPFDIVGLQESDPGSLRSGFNNQTRVVADAAGFPYWSHQPNRSVARVAGSANGLLSRLPPTEVLDYPLPGRIPGRGVLMARYGGDDGLTVAVAHLSLGAQSRKAQLAFVAELLGDARHAVLMGDFNTPHDAPEMQVLYRRTRLQPPTCTHLTFPSWRPARCIDHILIGGIECAGLRTLIAGRSDHLAIAIDLDVPEAALGPQRVAANAAG</sequence>
<evidence type="ECO:0000259" key="1">
    <source>
        <dbReference type="Pfam" id="PF03372"/>
    </source>
</evidence>
<organism evidence="2">
    <name type="scientific">Coralloluteibacterium stylophorae</name>
    <dbReference type="NCBI Taxonomy" id="1776034"/>
    <lineage>
        <taxon>Bacteria</taxon>
        <taxon>Pseudomonadati</taxon>
        <taxon>Pseudomonadota</taxon>
        <taxon>Gammaproteobacteria</taxon>
        <taxon>Lysobacterales</taxon>
        <taxon>Lysobacteraceae</taxon>
        <taxon>Coralloluteibacterium</taxon>
    </lineage>
</organism>
<evidence type="ECO:0000313" key="2">
    <source>
        <dbReference type="EMBL" id="MBR0562009.1"/>
    </source>
</evidence>
<keyword evidence="2" id="KW-0255">Endonuclease</keyword>
<name>A0A8J7VS95_9GAMM</name>
<reference evidence="3 4" key="1">
    <citation type="journal article" date="2021" name="Microbiol. Resour. Announc.">
        <title>Draft Genome Sequence of Coralloluteibacterium stylophorae LMG 29479T.</title>
        <authorList>
            <person name="Karlyshev A.V."/>
            <person name="Kudryashova E.B."/>
            <person name="Ariskina E.V."/>
            <person name="Conroy A.P."/>
            <person name="Abidueva E.Y."/>
        </authorList>
    </citation>
    <scope>NUCLEOTIDE SEQUENCE [LARGE SCALE GENOMIC DNA]</scope>
    <source>
        <strain evidence="3 4">LMG 29479</strain>
    </source>
</reference>
<dbReference type="PANTHER" id="PTHR14859">
    <property type="entry name" value="CALCOFLUOR WHITE HYPERSENSITIVE PROTEIN PRECURSOR"/>
    <property type="match status" value="1"/>
</dbReference>
<dbReference type="Gene3D" id="3.60.10.10">
    <property type="entry name" value="Endonuclease/exonuclease/phosphatase"/>
    <property type="match status" value="1"/>
</dbReference>
<dbReference type="GO" id="GO:0006506">
    <property type="term" value="P:GPI anchor biosynthetic process"/>
    <property type="evidence" value="ECO:0007669"/>
    <property type="project" value="TreeGrafter"/>
</dbReference>
<protein>
    <submittedName>
        <fullName evidence="2">Endonuclease/exonuclease/phosphatase family protein</fullName>
    </submittedName>
</protein>
<evidence type="ECO:0000313" key="4">
    <source>
        <dbReference type="Proteomes" id="UP000675747"/>
    </source>
</evidence>
<dbReference type="InterPro" id="IPR036691">
    <property type="entry name" value="Endo/exonu/phosph_ase_sf"/>
</dbReference>
<dbReference type="RefSeq" id="WP_211925975.1">
    <property type="nucleotide sequence ID" value="NZ_JAGQFT020000008.1"/>
</dbReference>
<accession>A0A8J7VS95</accession>
<dbReference type="GO" id="GO:0004519">
    <property type="term" value="F:endonuclease activity"/>
    <property type="evidence" value="ECO:0007669"/>
    <property type="project" value="UniProtKB-KW"/>
</dbReference>